<feature type="coiled-coil region" evidence="1">
    <location>
        <begin position="1"/>
        <end position="28"/>
    </location>
</feature>
<dbReference type="AlphaFoldDB" id="A0A2P4X2X9"/>
<protein>
    <recommendedName>
        <fullName evidence="4">Chromo domain-containing protein</fullName>
    </recommendedName>
</protein>
<comment type="caution">
    <text evidence="2">The sequence shown here is derived from an EMBL/GenBank/DDBJ whole genome shotgun (WGS) entry which is preliminary data.</text>
</comment>
<evidence type="ECO:0000313" key="3">
    <source>
        <dbReference type="Proteomes" id="UP000237271"/>
    </source>
</evidence>
<sequence length="162" mass="18349">MAEHQDNLDDLREALHAMHRDVLDAKDKHRRRNKAKSKGAACNFSEGDFVLWPRINSRLSHKLLVRWVGPFEVVEALPHSLDVTEELVAHAGNHGMVLEIEQFKDNRFSQSRSEWQLLVSWVGLQAEEDLWELLGSKASEVPVKVKKYVGGCNSNALKTALA</sequence>
<dbReference type="Proteomes" id="UP000237271">
    <property type="component" value="Unassembled WGS sequence"/>
</dbReference>
<dbReference type="EMBL" id="NCKW01016988">
    <property type="protein sequence ID" value="POM59902.1"/>
    <property type="molecule type" value="Genomic_DNA"/>
</dbReference>
<proteinExistence type="predicted"/>
<reference evidence="2 3" key="1">
    <citation type="journal article" date="2017" name="Genome Biol. Evol.">
        <title>Phytophthora megakarya and P. palmivora, closely related causal agents of cacao black pod rot, underwent increases in genome sizes and gene numbers by different mechanisms.</title>
        <authorList>
            <person name="Ali S.S."/>
            <person name="Shao J."/>
            <person name="Lary D.J."/>
            <person name="Kronmiller B."/>
            <person name="Shen D."/>
            <person name="Strem M.D."/>
            <person name="Amoako-Attah I."/>
            <person name="Akrofi A.Y."/>
            <person name="Begoude B.A."/>
            <person name="Ten Hoopen G.M."/>
            <person name="Coulibaly K."/>
            <person name="Kebe B.I."/>
            <person name="Melnick R.L."/>
            <person name="Guiltinan M.J."/>
            <person name="Tyler B.M."/>
            <person name="Meinhardt L.W."/>
            <person name="Bailey B.A."/>
        </authorList>
    </citation>
    <scope>NUCLEOTIDE SEQUENCE [LARGE SCALE GENOMIC DNA]</scope>
    <source>
        <strain evidence="3">sbr112.9</strain>
    </source>
</reference>
<keyword evidence="1" id="KW-0175">Coiled coil</keyword>
<dbReference type="OrthoDB" id="91350at2759"/>
<accession>A0A2P4X2X9</accession>
<evidence type="ECO:0000256" key="1">
    <source>
        <dbReference type="SAM" id="Coils"/>
    </source>
</evidence>
<evidence type="ECO:0000313" key="2">
    <source>
        <dbReference type="EMBL" id="POM59902.1"/>
    </source>
</evidence>
<organism evidence="2 3">
    <name type="scientific">Phytophthora palmivora</name>
    <dbReference type="NCBI Taxonomy" id="4796"/>
    <lineage>
        <taxon>Eukaryota</taxon>
        <taxon>Sar</taxon>
        <taxon>Stramenopiles</taxon>
        <taxon>Oomycota</taxon>
        <taxon>Peronosporomycetes</taxon>
        <taxon>Peronosporales</taxon>
        <taxon>Peronosporaceae</taxon>
        <taxon>Phytophthora</taxon>
    </lineage>
</organism>
<gene>
    <name evidence="2" type="ORF">PHPALM_31304</name>
</gene>
<name>A0A2P4X2X9_9STRA</name>
<evidence type="ECO:0008006" key="4">
    <source>
        <dbReference type="Google" id="ProtNLM"/>
    </source>
</evidence>
<keyword evidence="3" id="KW-1185">Reference proteome</keyword>